<evidence type="ECO:0000313" key="1">
    <source>
        <dbReference type="EnsemblMetazoa" id="AMIN003307-PA"/>
    </source>
</evidence>
<name>A0A182VZ02_9DIPT</name>
<keyword evidence="2" id="KW-1185">Reference proteome</keyword>
<reference evidence="2" key="1">
    <citation type="submission" date="2013-03" db="EMBL/GenBank/DDBJ databases">
        <title>The Genome Sequence of Anopheles minimus MINIMUS1.</title>
        <authorList>
            <consortium name="The Broad Institute Genomics Platform"/>
            <person name="Neafsey D.E."/>
            <person name="Walton C."/>
            <person name="Walker B."/>
            <person name="Young S.K."/>
            <person name="Zeng Q."/>
            <person name="Gargeya S."/>
            <person name="Fitzgerald M."/>
            <person name="Haas B."/>
            <person name="Abouelleil A."/>
            <person name="Allen A.W."/>
            <person name="Alvarado L."/>
            <person name="Arachchi H.M."/>
            <person name="Berlin A.M."/>
            <person name="Chapman S.B."/>
            <person name="Gainer-Dewar J."/>
            <person name="Goldberg J."/>
            <person name="Griggs A."/>
            <person name="Gujja S."/>
            <person name="Hansen M."/>
            <person name="Howarth C."/>
            <person name="Imamovic A."/>
            <person name="Ireland A."/>
            <person name="Larimer J."/>
            <person name="McCowan C."/>
            <person name="Murphy C."/>
            <person name="Pearson M."/>
            <person name="Poon T.W."/>
            <person name="Priest M."/>
            <person name="Roberts A."/>
            <person name="Saif S."/>
            <person name="Shea T."/>
            <person name="Sisk P."/>
            <person name="Sykes S."/>
            <person name="Wortman J."/>
            <person name="Nusbaum C."/>
            <person name="Birren B."/>
        </authorList>
    </citation>
    <scope>NUCLEOTIDE SEQUENCE [LARGE SCALE GENOMIC DNA]</scope>
    <source>
        <strain evidence="2">MINIMUS1</strain>
    </source>
</reference>
<dbReference type="VEuPathDB" id="VectorBase:AMIN003307"/>
<dbReference type="Proteomes" id="UP000075920">
    <property type="component" value="Unassembled WGS sequence"/>
</dbReference>
<proteinExistence type="predicted"/>
<reference evidence="1" key="2">
    <citation type="submission" date="2020-05" db="UniProtKB">
        <authorList>
            <consortium name="EnsemblMetazoa"/>
        </authorList>
    </citation>
    <scope>IDENTIFICATION</scope>
    <source>
        <strain evidence="1">MINIMUS1</strain>
    </source>
</reference>
<sequence length="89" mass="9323">MEAIDEGPSSCIRTVATILLRSLAVPVEPVCDESERVDSGTDSVEADVVIPRVTMVACACDCDDCCCCCWVRTSAGGRLTTSTVPPGLI</sequence>
<accession>A0A182VZ02</accession>
<evidence type="ECO:0000313" key="2">
    <source>
        <dbReference type="Proteomes" id="UP000075920"/>
    </source>
</evidence>
<dbReference type="EnsemblMetazoa" id="AMIN003307-RA">
    <property type="protein sequence ID" value="AMIN003307-PA"/>
    <property type="gene ID" value="AMIN003307"/>
</dbReference>
<dbReference type="AlphaFoldDB" id="A0A182VZ02"/>
<protein>
    <submittedName>
        <fullName evidence="1">Uncharacterized protein</fullName>
    </submittedName>
</protein>
<organism evidence="1 2">
    <name type="scientific">Anopheles minimus</name>
    <dbReference type="NCBI Taxonomy" id="112268"/>
    <lineage>
        <taxon>Eukaryota</taxon>
        <taxon>Metazoa</taxon>
        <taxon>Ecdysozoa</taxon>
        <taxon>Arthropoda</taxon>
        <taxon>Hexapoda</taxon>
        <taxon>Insecta</taxon>
        <taxon>Pterygota</taxon>
        <taxon>Neoptera</taxon>
        <taxon>Endopterygota</taxon>
        <taxon>Diptera</taxon>
        <taxon>Nematocera</taxon>
        <taxon>Culicoidea</taxon>
        <taxon>Culicidae</taxon>
        <taxon>Anophelinae</taxon>
        <taxon>Anopheles</taxon>
    </lineage>
</organism>